<evidence type="ECO:0000256" key="3">
    <source>
        <dbReference type="ARBA" id="ARBA00023159"/>
    </source>
</evidence>
<dbReference type="Gene3D" id="1.10.10.10">
    <property type="entry name" value="Winged helix-like DNA-binding domain superfamily/Winged helix DNA-binding domain"/>
    <property type="match status" value="1"/>
</dbReference>
<dbReference type="InterPro" id="IPR050397">
    <property type="entry name" value="Env_Response_Regulators"/>
</dbReference>
<dbReference type="RefSeq" id="WP_377606722.1">
    <property type="nucleotide sequence ID" value="NZ_JBHUME010000015.1"/>
</dbReference>
<dbReference type="InterPro" id="IPR036390">
    <property type="entry name" value="WH_DNA-bd_sf"/>
</dbReference>
<evidence type="ECO:0000313" key="8">
    <source>
        <dbReference type="Proteomes" id="UP001597541"/>
    </source>
</evidence>
<reference evidence="8" key="1">
    <citation type="journal article" date="2019" name="Int. J. Syst. Evol. Microbiol.">
        <title>The Global Catalogue of Microorganisms (GCM) 10K type strain sequencing project: providing services to taxonomists for standard genome sequencing and annotation.</title>
        <authorList>
            <consortium name="The Broad Institute Genomics Platform"/>
            <consortium name="The Broad Institute Genome Sequencing Center for Infectious Disease"/>
            <person name="Wu L."/>
            <person name="Ma J."/>
        </authorList>
    </citation>
    <scope>NUCLEOTIDE SEQUENCE [LARGE SCALE GENOMIC DNA]</scope>
    <source>
        <strain evidence="8">KCTC 3950</strain>
    </source>
</reference>
<keyword evidence="8" id="KW-1185">Reference proteome</keyword>
<dbReference type="EMBL" id="JBHUME010000015">
    <property type="protein sequence ID" value="MFD2615144.1"/>
    <property type="molecule type" value="Genomic_DNA"/>
</dbReference>
<dbReference type="InterPro" id="IPR012318">
    <property type="entry name" value="HTH_CRP"/>
</dbReference>
<dbReference type="CDD" id="cd00092">
    <property type="entry name" value="HTH_CRP"/>
    <property type="match status" value="1"/>
</dbReference>
<feature type="domain" description="HTH crp-type" evidence="6">
    <location>
        <begin position="150"/>
        <end position="223"/>
    </location>
</feature>
<dbReference type="SMART" id="SM00100">
    <property type="entry name" value="cNMP"/>
    <property type="match status" value="1"/>
</dbReference>
<dbReference type="Pfam" id="PF13545">
    <property type="entry name" value="HTH_Crp_2"/>
    <property type="match status" value="1"/>
</dbReference>
<evidence type="ECO:0000259" key="5">
    <source>
        <dbReference type="PROSITE" id="PS50042"/>
    </source>
</evidence>
<dbReference type="Gene3D" id="2.60.120.10">
    <property type="entry name" value="Jelly Rolls"/>
    <property type="match status" value="1"/>
</dbReference>
<comment type="caution">
    <text evidence="7">The sequence shown here is derived from an EMBL/GenBank/DDBJ whole genome shotgun (WGS) entry which is preliminary data.</text>
</comment>
<sequence>MATERKFKTLLGSLPFFADFDPVALQTIMPLFQEKKYKKNSVIFLEGDEGNDFYIIKSGVVKIYSFDGVRKVILAFFRDGDFFGEMALMKKGLFRSATAETLEPTVLYVLKRADFEKLLETNNKLTQHLLFATMDRLRKANEQIQDLTFLNVRTRIYKMLIRLSDDHGVAKQNGVMINLKLTHQQIADMVGAVRETVTKVLLELQEEGLISIDRKKILIKDMNILEKMGS</sequence>
<accession>A0ABW5PIZ2</accession>
<evidence type="ECO:0000313" key="7">
    <source>
        <dbReference type="EMBL" id="MFD2615144.1"/>
    </source>
</evidence>
<dbReference type="InterPro" id="IPR018488">
    <property type="entry name" value="cNMP-bd_CS"/>
</dbReference>
<dbReference type="InterPro" id="IPR036388">
    <property type="entry name" value="WH-like_DNA-bd_sf"/>
</dbReference>
<dbReference type="InterPro" id="IPR018490">
    <property type="entry name" value="cNMP-bd_dom_sf"/>
</dbReference>
<evidence type="ECO:0000256" key="2">
    <source>
        <dbReference type="ARBA" id="ARBA00023125"/>
    </source>
</evidence>
<dbReference type="CDD" id="cd00038">
    <property type="entry name" value="CAP_ED"/>
    <property type="match status" value="1"/>
</dbReference>
<dbReference type="Proteomes" id="UP001597541">
    <property type="component" value="Unassembled WGS sequence"/>
</dbReference>
<dbReference type="PROSITE" id="PS00889">
    <property type="entry name" value="CNMP_BINDING_2"/>
    <property type="match status" value="1"/>
</dbReference>
<proteinExistence type="predicted"/>
<keyword evidence="4" id="KW-0804">Transcription</keyword>
<dbReference type="PRINTS" id="PR00103">
    <property type="entry name" value="CAMPKINASE"/>
</dbReference>
<evidence type="ECO:0000256" key="4">
    <source>
        <dbReference type="ARBA" id="ARBA00023163"/>
    </source>
</evidence>
<dbReference type="PANTHER" id="PTHR24567:SF74">
    <property type="entry name" value="HTH-TYPE TRANSCRIPTIONAL REGULATOR ARCR"/>
    <property type="match status" value="1"/>
</dbReference>
<dbReference type="SUPFAM" id="SSF46785">
    <property type="entry name" value="Winged helix' DNA-binding domain"/>
    <property type="match status" value="1"/>
</dbReference>
<organism evidence="7 8">
    <name type="scientific">Paenibacillus gansuensis</name>
    <dbReference type="NCBI Taxonomy" id="306542"/>
    <lineage>
        <taxon>Bacteria</taxon>
        <taxon>Bacillati</taxon>
        <taxon>Bacillota</taxon>
        <taxon>Bacilli</taxon>
        <taxon>Bacillales</taxon>
        <taxon>Paenibacillaceae</taxon>
        <taxon>Paenibacillus</taxon>
    </lineage>
</organism>
<gene>
    <name evidence="7" type="ORF">ACFSUF_22240</name>
</gene>
<feature type="domain" description="Cyclic nucleotide-binding" evidence="5">
    <location>
        <begin position="16"/>
        <end position="119"/>
    </location>
</feature>
<dbReference type="PANTHER" id="PTHR24567">
    <property type="entry name" value="CRP FAMILY TRANSCRIPTIONAL REGULATORY PROTEIN"/>
    <property type="match status" value="1"/>
</dbReference>
<dbReference type="PROSITE" id="PS51063">
    <property type="entry name" value="HTH_CRP_2"/>
    <property type="match status" value="1"/>
</dbReference>
<dbReference type="InterPro" id="IPR000595">
    <property type="entry name" value="cNMP-bd_dom"/>
</dbReference>
<dbReference type="Pfam" id="PF00027">
    <property type="entry name" value="cNMP_binding"/>
    <property type="match status" value="1"/>
</dbReference>
<evidence type="ECO:0000256" key="1">
    <source>
        <dbReference type="ARBA" id="ARBA00023015"/>
    </source>
</evidence>
<dbReference type="SUPFAM" id="SSF51206">
    <property type="entry name" value="cAMP-binding domain-like"/>
    <property type="match status" value="1"/>
</dbReference>
<protein>
    <submittedName>
        <fullName evidence="7">Crp/Fnr family transcriptional regulator</fullName>
    </submittedName>
</protein>
<dbReference type="PRINTS" id="PR00034">
    <property type="entry name" value="HTHCRP"/>
</dbReference>
<evidence type="ECO:0000259" key="6">
    <source>
        <dbReference type="PROSITE" id="PS51063"/>
    </source>
</evidence>
<name>A0ABW5PIZ2_9BACL</name>
<dbReference type="PROSITE" id="PS50042">
    <property type="entry name" value="CNMP_BINDING_3"/>
    <property type="match status" value="1"/>
</dbReference>
<dbReference type="InterPro" id="IPR014710">
    <property type="entry name" value="RmlC-like_jellyroll"/>
</dbReference>
<dbReference type="SMART" id="SM00419">
    <property type="entry name" value="HTH_CRP"/>
    <property type="match status" value="1"/>
</dbReference>
<keyword evidence="3" id="KW-0010">Activator</keyword>
<keyword evidence="1" id="KW-0805">Transcription regulation</keyword>
<keyword evidence="2" id="KW-0238">DNA-binding</keyword>